<dbReference type="PROSITE" id="PS51352">
    <property type="entry name" value="THIOREDOXIN_2"/>
    <property type="match status" value="1"/>
</dbReference>
<proteinExistence type="predicted"/>
<accession>A0A170YYN3</accession>
<dbReference type="GO" id="GO:0016209">
    <property type="term" value="F:antioxidant activity"/>
    <property type="evidence" value="ECO:0007669"/>
    <property type="project" value="InterPro"/>
</dbReference>
<sequence length="476" mass="54900">MNSKLFLFILFGSVLSISNIDAQTLKLKIHLGGVYSSKVSVIAMAGPKALKPVIESPAIKNGESTTLEFTKDMVPSQFVLRFDYQEKETSTPYPSEKLIFVSNQNLELWVNPRALQKKDSTYFQPGEKENAMYEVFMKENMKKREQIGLLQNFLLSYDQPQSSFFTMGVKEFEKRRTEYNQWIDRETNQYKDLFISKTFQFQKLQSIDWHGNEQERLNSLISHYFDDANFKDPLMIRTAELKDWMSKYVNLYGSMSTTVALRDSLFTLAGNRAIEKAKLGDPIVYGWMVDYFYQGYEAFNITKGLKMLEPYMNDPLCMTSKRQAIESRIKGIETLVAGAVAPDFAWKLSSGKTIQFHDFKTEAKYKLVLFWSADCQHCREVLEKLYPWYDMPAHRELIDVFAISLDETPTEIPLWEKAVLKYPAFKHKRAEQGVRSPEASAYFVLSTPTMVLVDAKTNKIVALPNNADDMEKAIAQ</sequence>
<comment type="caution">
    <text evidence="2">The sequence shown here is derived from an EMBL/GenBank/DDBJ whole genome shotgun (WGS) entry which is preliminary data.</text>
</comment>
<dbReference type="Proteomes" id="UP000076586">
    <property type="component" value="Unassembled WGS sequence"/>
</dbReference>
<dbReference type="STRING" id="681398.PJIAN_1776"/>
<dbReference type="SUPFAM" id="SSF52833">
    <property type="entry name" value="Thioredoxin-like"/>
    <property type="match status" value="1"/>
</dbReference>
<dbReference type="Pfam" id="PF00578">
    <property type="entry name" value="AhpC-TSA"/>
    <property type="match status" value="1"/>
</dbReference>
<dbReference type="GO" id="GO:0016491">
    <property type="term" value="F:oxidoreductase activity"/>
    <property type="evidence" value="ECO:0007669"/>
    <property type="project" value="InterPro"/>
</dbReference>
<evidence type="ECO:0000259" key="1">
    <source>
        <dbReference type="PROSITE" id="PS51352"/>
    </source>
</evidence>
<dbReference type="RefSeq" id="WP_068702170.1">
    <property type="nucleotide sequence ID" value="NZ_BDCR01000001.1"/>
</dbReference>
<dbReference type="Gene3D" id="3.40.30.10">
    <property type="entry name" value="Glutaredoxin"/>
    <property type="match status" value="1"/>
</dbReference>
<dbReference type="OrthoDB" id="9805634at2"/>
<dbReference type="AlphaFoldDB" id="A0A170YYN3"/>
<dbReference type="InterPro" id="IPR036249">
    <property type="entry name" value="Thioredoxin-like_sf"/>
</dbReference>
<evidence type="ECO:0000313" key="3">
    <source>
        <dbReference type="Proteomes" id="UP000076586"/>
    </source>
</evidence>
<evidence type="ECO:0000313" key="2">
    <source>
        <dbReference type="EMBL" id="GAT62184.1"/>
    </source>
</evidence>
<reference evidence="3" key="1">
    <citation type="submission" date="2016-04" db="EMBL/GenBank/DDBJ databases">
        <title>Draft genome sequence of Paludibacter jiangxiensis strain NM7.</title>
        <authorList>
            <person name="Qiu Y."/>
            <person name="Matsuura N."/>
            <person name="Ohashi A."/>
            <person name="Tourlousse M.D."/>
            <person name="Sekiguchi Y."/>
        </authorList>
    </citation>
    <scope>NUCLEOTIDE SEQUENCE [LARGE SCALE GENOMIC DNA]</scope>
    <source>
        <strain evidence="3">NM7</strain>
    </source>
</reference>
<organism evidence="2 3">
    <name type="scientific">Paludibacter jiangxiensis</name>
    <dbReference type="NCBI Taxonomy" id="681398"/>
    <lineage>
        <taxon>Bacteria</taxon>
        <taxon>Pseudomonadati</taxon>
        <taxon>Bacteroidota</taxon>
        <taxon>Bacteroidia</taxon>
        <taxon>Bacteroidales</taxon>
        <taxon>Paludibacteraceae</taxon>
        <taxon>Paludibacter</taxon>
    </lineage>
</organism>
<protein>
    <submittedName>
        <fullName evidence="2">AhpC/TSA family protein</fullName>
    </submittedName>
</protein>
<name>A0A170YYN3_9BACT</name>
<feature type="domain" description="Thioredoxin" evidence="1">
    <location>
        <begin position="335"/>
        <end position="476"/>
    </location>
</feature>
<dbReference type="InterPro" id="IPR000866">
    <property type="entry name" value="AhpC/TSA"/>
</dbReference>
<dbReference type="EMBL" id="BDCR01000001">
    <property type="protein sequence ID" value="GAT62184.1"/>
    <property type="molecule type" value="Genomic_DNA"/>
</dbReference>
<keyword evidence="3" id="KW-1185">Reference proteome</keyword>
<gene>
    <name evidence="2" type="ORF">PJIAN_1776</name>
</gene>
<dbReference type="InterPro" id="IPR013766">
    <property type="entry name" value="Thioredoxin_domain"/>
</dbReference>
<reference evidence="3" key="2">
    <citation type="journal article" date="2017" name="Genome Announc.">
        <title>Draft genome sequence of Paludibacter jiangxiensis NM7(T), a propionate-producing fermentative bacterium.</title>
        <authorList>
            <person name="Qiu Y.-L."/>
            <person name="Tourlousse D.M."/>
            <person name="Matsuura N."/>
            <person name="Ohashi A."/>
            <person name="Sekiguchi Y."/>
        </authorList>
    </citation>
    <scope>NUCLEOTIDE SEQUENCE [LARGE SCALE GENOMIC DNA]</scope>
    <source>
        <strain evidence="3">NM7</strain>
    </source>
</reference>